<dbReference type="PANTHER" id="PTHR12302:SF3">
    <property type="entry name" value="SERINE_THREONINE-PROTEIN KINASE 31"/>
    <property type="match status" value="1"/>
</dbReference>
<proteinExistence type="inferred from homology"/>
<feature type="region of interest" description="Disordered" evidence="8">
    <location>
        <begin position="220"/>
        <end position="268"/>
    </location>
</feature>
<gene>
    <name evidence="10" type="ORF">J3R30DRAFT_3462874</name>
</gene>
<sequence>MASLKLREIKEYVETKVSSIPSQFLVASAFAAGAITTIGASRIYGRYFRRIQNSDWITPEIFEKKRWIKGVVSSVGDADNFRLYHTPGLKFRRIPSTAKEFKNQTIHIRIAGADAPEAAHFGRIGQPYAEESLAWLTNRILGQIVYCQLVQRDQYARIVANVIIKNKFLPGPFFGTSLALEMLKSGWATTYEQTGAEYGQWGKEAFLQAETRAKTLRLGMWKDGTSGETPADYKRRHAQATTPTAKSEKSNTNPSRSSRSYINRLKFW</sequence>
<evidence type="ECO:0000259" key="9">
    <source>
        <dbReference type="PROSITE" id="PS50830"/>
    </source>
</evidence>
<evidence type="ECO:0000256" key="4">
    <source>
        <dbReference type="ARBA" id="ARBA00022722"/>
    </source>
</evidence>
<dbReference type="Proteomes" id="UP001150266">
    <property type="component" value="Unassembled WGS sequence"/>
</dbReference>
<dbReference type="SUPFAM" id="SSF50199">
    <property type="entry name" value="Staphylococcal nuclease"/>
    <property type="match status" value="1"/>
</dbReference>
<evidence type="ECO:0000256" key="3">
    <source>
        <dbReference type="ARBA" id="ARBA00005435"/>
    </source>
</evidence>
<comment type="similarity">
    <text evidence="3">Belongs to the LCL3 family.</text>
</comment>
<dbReference type="PROSITE" id="PS50830">
    <property type="entry name" value="TNASE_3"/>
    <property type="match status" value="1"/>
</dbReference>
<dbReference type="Pfam" id="PF00565">
    <property type="entry name" value="SNase"/>
    <property type="match status" value="1"/>
</dbReference>
<evidence type="ECO:0000313" key="10">
    <source>
        <dbReference type="EMBL" id="KAJ4480981.1"/>
    </source>
</evidence>
<accession>A0A9W9AEK6</accession>
<evidence type="ECO:0000256" key="5">
    <source>
        <dbReference type="ARBA" id="ARBA00022759"/>
    </source>
</evidence>
<evidence type="ECO:0000313" key="11">
    <source>
        <dbReference type="Proteomes" id="UP001150266"/>
    </source>
</evidence>
<dbReference type="AlphaFoldDB" id="A0A9W9AEK6"/>
<feature type="domain" description="TNase-like" evidence="9">
    <location>
        <begin position="66"/>
        <end position="223"/>
    </location>
</feature>
<dbReference type="Gene3D" id="2.40.50.90">
    <property type="match status" value="1"/>
</dbReference>
<protein>
    <recommendedName>
        <fullName evidence="9">TNase-like domain-containing protein</fullName>
    </recommendedName>
</protein>
<keyword evidence="6" id="KW-0378">Hydrolase</keyword>
<evidence type="ECO:0000256" key="2">
    <source>
        <dbReference type="ARBA" id="ARBA00004173"/>
    </source>
</evidence>
<dbReference type="InterPro" id="IPR035437">
    <property type="entry name" value="SNase_OB-fold_sf"/>
</dbReference>
<comment type="caution">
    <text evidence="10">The sequence shown here is derived from an EMBL/GenBank/DDBJ whole genome shotgun (WGS) entry which is preliminary data.</text>
</comment>
<name>A0A9W9AEK6_9AGAR</name>
<evidence type="ECO:0000256" key="1">
    <source>
        <dbReference type="ARBA" id="ARBA00004167"/>
    </source>
</evidence>
<dbReference type="GO" id="GO:0016020">
    <property type="term" value="C:membrane"/>
    <property type="evidence" value="ECO:0007669"/>
    <property type="project" value="UniProtKB-SubCell"/>
</dbReference>
<evidence type="ECO:0000256" key="6">
    <source>
        <dbReference type="ARBA" id="ARBA00022801"/>
    </source>
</evidence>
<dbReference type="GO" id="GO:0005739">
    <property type="term" value="C:mitochondrion"/>
    <property type="evidence" value="ECO:0007669"/>
    <property type="project" value="UniProtKB-SubCell"/>
</dbReference>
<dbReference type="PANTHER" id="PTHR12302">
    <property type="entry name" value="EBNA2 BINDING PROTEIN P100"/>
    <property type="match status" value="1"/>
</dbReference>
<evidence type="ECO:0000256" key="8">
    <source>
        <dbReference type="SAM" id="MobiDB-lite"/>
    </source>
</evidence>
<organism evidence="10 11">
    <name type="scientific">Lentinula aciculospora</name>
    <dbReference type="NCBI Taxonomy" id="153920"/>
    <lineage>
        <taxon>Eukaryota</taxon>
        <taxon>Fungi</taxon>
        <taxon>Dikarya</taxon>
        <taxon>Basidiomycota</taxon>
        <taxon>Agaricomycotina</taxon>
        <taxon>Agaricomycetes</taxon>
        <taxon>Agaricomycetidae</taxon>
        <taxon>Agaricales</taxon>
        <taxon>Marasmiineae</taxon>
        <taxon>Omphalotaceae</taxon>
        <taxon>Lentinula</taxon>
    </lineage>
</organism>
<comment type="subcellular location">
    <subcellularLocation>
        <location evidence="1">Membrane</location>
        <topology evidence="1">Single-pass membrane protein</topology>
    </subcellularLocation>
    <subcellularLocation>
        <location evidence="2">Mitochondrion</location>
    </subcellularLocation>
</comment>
<keyword evidence="11" id="KW-1185">Reference proteome</keyword>
<feature type="compositionally biased region" description="Polar residues" evidence="8">
    <location>
        <begin position="239"/>
        <end position="261"/>
    </location>
</feature>
<evidence type="ECO:0000256" key="7">
    <source>
        <dbReference type="ARBA" id="ARBA00022837"/>
    </source>
</evidence>
<dbReference type="GO" id="GO:0016787">
    <property type="term" value="F:hydrolase activity"/>
    <property type="evidence" value="ECO:0007669"/>
    <property type="project" value="UniProtKB-KW"/>
</dbReference>
<dbReference type="OrthoDB" id="430293at2759"/>
<dbReference type="InterPro" id="IPR016071">
    <property type="entry name" value="Staphylococal_nuclease_OB-fold"/>
</dbReference>
<dbReference type="SMART" id="SM00318">
    <property type="entry name" value="SNc"/>
    <property type="match status" value="1"/>
</dbReference>
<keyword evidence="7" id="KW-0106">Calcium</keyword>
<dbReference type="GO" id="GO:0004519">
    <property type="term" value="F:endonuclease activity"/>
    <property type="evidence" value="ECO:0007669"/>
    <property type="project" value="UniProtKB-KW"/>
</dbReference>
<keyword evidence="5" id="KW-0255">Endonuclease</keyword>
<keyword evidence="4" id="KW-0540">Nuclease</keyword>
<dbReference type="EMBL" id="JAOTPV010000006">
    <property type="protein sequence ID" value="KAJ4480981.1"/>
    <property type="molecule type" value="Genomic_DNA"/>
</dbReference>
<reference evidence="10" key="1">
    <citation type="submission" date="2022-08" db="EMBL/GenBank/DDBJ databases">
        <title>A Global Phylogenomic Analysis of the Shiitake Genus Lentinula.</title>
        <authorList>
            <consortium name="DOE Joint Genome Institute"/>
            <person name="Sierra-Patev S."/>
            <person name="Min B."/>
            <person name="Naranjo-Ortiz M."/>
            <person name="Looney B."/>
            <person name="Konkel Z."/>
            <person name="Slot J.C."/>
            <person name="Sakamoto Y."/>
            <person name="Steenwyk J.L."/>
            <person name="Rokas A."/>
            <person name="Carro J."/>
            <person name="Camarero S."/>
            <person name="Ferreira P."/>
            <person name="Molpeceres G."/>
            <person name="Ruiz-Duenas F.J."/>
            <person name="Serrano A."/>
            <person name="Henrissat B."/>
            <person name="Drula E."/>
            <person name="Hughes K.W."/>
            <person name="Mata J.L."/>
            <person name="Ishikawa N.K."/>
            <person name="Vargas-Isla R."/>
            <person name="Ushijima S."/>
            <person name="Smith C.A."/>
            <person name="Ahrendt S."/>
            <person name="Andreopoulos W."/>
            <person name="He G."/>
            <person name="Labutti K."/>
            <person name="Lipzen A."/>
            <person name="Ng V."/>
            <person name="Riley R."/>
            <person name="Sandor L."/>
            <person name="Barry K."/>
            <person name="Martinez A.T."/>
            <person name="Xiao Y."/>
            <person name="Gibbons J.G."/>
            <person name="Terashima K."/>
            <person name="Grigoriev I.V."/>
            <person name="Hibbett D.S."/>
        </authorList>
    </citation>
    <scope>NUCLEOTIDE SEQUENCE</scope>
    <source>
        <strain evidence="10">JLM2183</strain>
    </source>
</reference>